<dbReference type="InterPro" id="IPR001150">
    <property type="entry name" value="Gly_radical"/>
</dbReference>
<dbReference type="EC" id="2.3.1.54" evidence="3"/>
<evidence type="ECO:0000256" key="1">
    <source>
        <dbReference type="ARBA" id="ARBA00022818"/>
    </source>
</evidence>
<dbReference type="PANTHER" id="PTHR30191">
    <property type="entry name" value="FORMATE ACETYLTRANSFERASE"/>
    <property type="match status" value="1"/>
</dbReference>
<dbReference type="GO" id="GO:0008861">
    <property type="term" value="F:formate C-acetyltransferase activity"/>
    <property type="evidence" value="ECO:0007669"/>
    <property type="project" value="UniProtKB-EC"/>
</dbReference>
<feature type="domain" description="Glycine radical" evidence="2">
    <location>
        <begin position="1"/>
        <end position="120"/>
    </location>
</feature>
<dbReference type="InterPro" id="IPR019777">
    <property type="entry name" value="Form_AcTrfase_GR_CS"/>
</dbReference>
<sequence>MHGRDENGALASLNSVAKIPYRNICQDGVSNTFSIVPDALGKEVNQRIENLIHILDGYFLQGAHHLNVNVMNREILIDAMENPEKYPTLTIRVSGYAVNFNRLTREQQMEVIKRTFHETI</sequence>
<dbReference type="EMBL" id="VSSQ01010356">
    <property type="protein sequence ID" value="MPM44114.1"/>
    <property type="molecule type" value="Genomic_DNA"/>
</dbReference>
<keyword evidence="1" id="KW-0556">Organic radical</keyword>
<evidence type="ECO:0000313" key="3">
    <source>
        <dbReference type="EMBL" id="MPM44114.1"/>
    </source>
</evidence>
<dbReference type="GO" id="GO:0005829">
    <property type="term" value="C:cytosol"/>
    <property type="evidence" value="ECO:0007669"/>
    <property type="project" value="TreeGrafter"/>
</dbReference>
<evidence type="ECO:0000259" key="2">
    <source>
        <dbReference type="PROSITE" id="PS51149"/>
    </source>
</evidence>
<organism evidence="3">
    <name type="scientific">bioreactor metagenome</name>
    <dbReference type="NCBI Taxonomy" id="1076179"/>
    <lineage>
        <taxon>unclassified sequences</taxon>
        <taxon>metagenomes</taxon>
        <taxon>ecological metagenomes</taxon>
    </lineage>
</organism>
<dbReference type="PROSITE" id="PS00850">
    <property type="entry name" value="GLY_RADICAL_1"/>
    <property type="match status" value="1"/>
</dbReference>
<protein>
    <submittedName>
        <fullName evidence="3">Formate acetyltransferase</fullName>
        <ecNumber evidence="3">2.3.1.54</ecNumber>
    </submittedName>
</protein>
<keyword evidence="3" id="KW-0808">Transferase</keyword>
<reference evidence="3" key="1">
    <citation type="submission" date="2019-08" db="EMBL/GenBank/DDBJ databases">
        <authorList>
            <person name="Kucharzyk K."/>
            <person name="Murdoch R.W."/>
            <person name="Higgins S."/>
            <person name="Loffler F."/>
        </authorList>
    </citation>
    <scope>NUCLEOTIDE SEQUENCE</scope>
</reference>
<comment type="caution">
    <text evidence="3">The sequence shown here is derived from an EMBL/GenBank/DDBJ whole genome shotgun (WGS) entry which is preliminary data.</text>
</comment>
<gene>
    <name evidence="3" type="primary">pflB_9</name>
    <name evidence="3" type="ORF">SDC9_90792</name>
</gene>
<dbReference type="PANTHER" id="PTHR30191:SF0">
    <property type="entry name" value="FORMATE ACETYLTRANSFERASE 1"/>
    <property type="match status" value="1"/>
</dbReference>
<dbReference type="InterPro" id="IPR050244">
    <property type="entry name" value="Auton_GlycylRad_Cofactor"/>
</dbReference>
<keyword evidence="3" id="KW-0012">Acyltransferase</keyword>
<dbReference type="Gene3D" id="3.20.70.20">
    <property type="match status" value="1"/>
</dbReference>
<dbReference type="SUPFAM" id="SSF51998">
    <property type="entry name" value="PFL-like glycyl radical enzymes"/>
    <property type="match status" value="1"/>
</dbReference>
<name>A0A645A2T1_9ZZZZ</name>
<dbReference type="AlphaFoldDB" id="A0A645A2T1"/>
<proteinExistence type="predicted"/>
<dbReference type="Pfam" id="PF01228">
    <property type="entry name" value="Gly_radical"/>
    <property type="match status" value="1"/>
</dbReference>
<accession>A0A645A2T1</accession>
<dbReference type="PROSITE" id="PS51149">
    <property type="entry name" value="GLY_RADICAL_2"/>
    <property type="match status" value="1"/>
</dbReference>